<dbReference type="Proteomes" id="UP000663825">
    <property type="component" value="Unassembled WGS sequence"/>
</dbReference>
<keyword evidence="9" id="KW-1185">Reference proteome</keyword>
<accession>A0A817XXG3</accession>
<evidence type="ECO:0000313" key="4">
    <source>
        <dbReference type="EMBL" id="CAF3573684.1"/>
    </source>
</evidence>
<dbReference type="EMBL" id="CAJNXB010004367">
    <property type="protein sequence ID" value="CAF3373466.1"/>
    <property type="molecule type" value="Genomic_DNA"/>
</dbReference>
<comment type="caution">
    <text evidence="3">The sequence shown here is derived from an EMBL/GenBank/DDBJ whole genome shotgun (WGS) entry which is preliminary data.</text>
</comment>
<feature type="chain" id="PRO_5036414173" evidence="1">
    <location>
        <begin position="25"/>
        <end position="94"/>
    </location>
</feature>
<dbReference type="Proteomes" id="UP000663873">
    <property type="component" value="Unassembled WGS sequence"/>
</dbReference>
<evidence type="ECO:0000313" key="8">
    <source>
        <dbReference type="Proteomes" id="UP000663825"/>
    </source>
</evidence>
<dbReference type="Proteomes" id="UP000663872">
    <property type="component" value="Unassembled WGS sequence"/>
</dbReference>
<dbReference type="EMBL" id="CAJNYD010001385">
    <property type="protein sequence ID" value="CAF3333567.1"/>
    <property type="molecule type" value="Genomic_DNA"/>
</dbReference>
<dbReference type="EMBL" id="CAJOBO010001775">
    <property type="protein sequence ID" value="CAF4408251.1"/>
    <property type="molecule type" value="Genomic_DNA"/>
</dbReference>
<gene>
    <name evidence="4" type="ORF">GRG538_LOCUS21355</name>
    <name evidence="6" type="ORF">HFQ381_LOCUS20602</name>
    <name evidence="2" type="ORF">LUA448_LOCUS11410</name>
    <name evidence="7" type="ORF">QYT958_LOCUS16349</name>
    <name evidence="3" type="ORF">TIS948_LOCUS25281</name>
    <name evidence="5" type="ORF">UJA718_LOCUS15709</name>
</gene>
<evidence type="ECO:0000313" key="9">
    <source>
        <dbReference type="Proteomes" id="UP000663873"/>
    </source>
</evidence>
<dbReference type="Proteomes" id="UP000663848">
    <property type="component" value="Unassembled WGS sequence"/>
</dbReference>
<proteinExistence type="predicted"/>
<organism evidence="3 8">
    <name type="scientific">Rotaria socialis</name>
    <dbReference type="NCBI Taxonomy" id="392032"/>
    <lineage>
        <taxon>Eukaryota</taxon>
        <taxon>Metazoa</taxon>
        <taxon>Spiralia</taxon>
        <taxon>Gnathifera</taxon>
        <taxon>Rotifera</taxon>
        <taxon>Eurotatoria</taxon>
        <taxon>Bdelloidea</taxon>
        <taxon>Philodinida</taxon>
        <taxon>Philodinidae</taxon>
        <taxon>Rotaria</taxon>
    </lineage>
</organism>
<feature type="signal peptide" evidence="1">
    <location>
        <begin position="1"/>
        <end position="24"/>
    </location>
</feature>
<evidence type="ECO:0000256" key="1">
    <source>
        <dbReference type="SAM" id="SignalP"/>
    </source>
</evidence>
<dbReference type="EMBL" id="CAJOBR010002358">
    <property type="protein sequence ID" value="CAF4676195.1"/>
    <property type="molecule type" value="Genomic_DNA"/>
</dbReference>
<evidence type="ECO:0000313" key="5">
    <source>
        <dbReference type="EMBL" id="CAF4349654.1"/>
    </source>
</evidence>
<evidence type="ECO:0000313" key="6">
    <source>
        <dbReference type="EMBL" id="CAF4408251.1"/>
    </source>
</evidence>
<evidence type="ECO:0000313" key="2">
    <source>
        <dbReference type="EMBL" id="CAF3333567.1"/>
    </source>
</evidence>
<dbReference type="EMBL" id="CAJOBP010002345">
    <property type="protein sequence ID" value="CAF4349654.1"/>
    <property type="molecule type" value="Genomic_DNA"/>
</dbReference>
<protein>
    <submittedName>
        <fullName evidence="3">Uncharacterized protein</fullName>
    </submittedName>
</protein>
<evidence type="ECO:0000313" key="3">
    <source>
        <dbReference type="EMBL" id="CAF3373466.1"/>
    </source>
</evidence>
<dbReference type="EMBL" id="CAJNYT010003545">
    <property type="protein sequence ID" value="CAF3573684.1"/>
    <property type="molecule type" value="Genomic_DNA"/>
</dbReference>
<sequence length="94" mass="10380">MLFPPRIPVMHTLALLIFLKVVHCMPTTSRSEPNYPIGEVIQTTGTTLPNDFTDIKSATTIKQETSSSTVTLDGSEKHHILRFLAVERSSSIAL</sequence>
<keyword evidence="1" id="KW-0732">Signal</keyword>
<dbReference type="Proteomes" id="UP000663851">
    <property type="component" value="Unassembled WGS sequence"/>
</dbReference>
<dbReference type="Proteomes" id="UP000663833">
    <property type="component" value="Unassembled WGS sequence"/>
</dbReference>
<name>A0A817XXG3_9BILA</name>
<dbReference type="AlphaFoldDB" id="A0A817XXG3"/>
<evidence type="ECO:0000313" key="7">
    <source>
        <dbReference type="EMBL" id="CAF4676195.1"/>
    </source>
</evidence>
<reference evidence="3" key="1">
    <citation type="submission" date="2021-02" db="EMBL/GenBank/DDBJ databases">
        <authorList>
            <person name="Nowell W R."/>
        </authorList>
    </citation>
    <scope>NUCLEOTIDE SEQUENCE</scope>
</reference>